<dbReference type="EMBL" id="CAXIPU020000479">
    <property type="protein sequence ID" value="CAL1672276.1"/>
    <property type="molecule type" value="Genomic_DNA"/>
</dbReference>
<name>A0AAV2MYZ7_9HYME</name>
<evidence type="ECO:0000313" key="1">
    <source>
        <dbReference type="EMBL" id="CAL1672276.1"/>
    </source>
</evidence>
<evidence type="ECO:0000313" key="2">
    <source>
        <dbReference type="Proteomes" id="UP001497644"/>
    </source>
</evidence>
<sequence length="98" mass="11487">MCLHNFLKTKNDEVAPQQQTYCPPQFADREIEGQIINGEWREVSGNDNLRSFGQCGAHRATREAYSMRDTLSSYFMTPAGEVPWQYEYIHQELHRDMD</sequence>
<dbReference type="Proteomes" id="UP001497644">
    <property type="component" value="Unassembled WGS sequence"/>
</dbReference>
<dbReference type="AlphaFoldDB" id="A0AAV2MYZ7"/>
<keyword evidence="2" id="KW-1185">Reference proteome</keyword>
<reference evidence="1" key="1">
    <citation type="submission" date="2024-04" db="EMBL/GenBank/DDBJ databases">
        <authorList>
            <consortium name="Molecular Ecology Group"/>
        </authorList>
    </citation>
    <scope>NUCLEOTIDE SEQUENCE</scope>
</reference>
<comment type="caution">
    <text evidence="1">The sequence shown here is derived from an EMBL/GenBank/DDBJ whole genome shotgun (WGS) entry which is preliminary data.</text>
</comment>
<gene>
    <name evidence="1" type="ORF">LPLAT_LOCUS6947</name>
</gene>
<protein>
    <submittedName>
        <fullName evidence="1">Uncharacterized protein</fullName>
    </submittedName>
</protein>
<organism evidence="1 2">
    <name type="scientific">Lasius platythorax</name>
    <dbReference type="NCBI Taxonomy" id="488582"/>
    <lineage>
        <taxon>Eukaryota</taxon>
        <taxon>Metazoa</taxon>
        <taxon>Ecdysozoa</taxon>
        <taxon>Arthropoda</taxon>
        <taxon>Hexapoda</taxon>
        <taxon>Insecta</taxon>
        <taxon>Pterygota</taxon>
        <taxon>Neoptera</taxon>
        <taxon>Endopterygota</taxon>
        <taxon>Hymenoptera</taxon>
        <taxon>Apocrita</taxon>
        <taxon>Aculeata</taxon>
        <taxon>Formicoidea</taxon>
        <taxon>Formicidae</taxon>
        <taxon>Formicinae</taxon>
        <taxon>Lasius</taxon>
        <taxon>Lasius</taxon>
    </lineage>
</organism>
<accession>A0AAV2MYZ7</accession>
<proteinExistence type="predicted"/>